<accession>S3CVY9</accession>
<dbReference type="EMBL" id="KE145367">
    <property type="protein sequence ID" value="EPE29775.1"/>
    <property type="molecule type" value="Genomic_DNA"/>
</dbReference>
<dbReference type="GeneID" id="19459993"/>
<feature type="region of interest" description="Disordered" evidence="1">
    <location>
        <begin position="1"/>
        <end position="44"/>
    </location>
</feature>
<name>S3CVY9_GLAL2</name>
<gene>
    <name evidence="2" type="ORF">GLAREA_00935</name>
</gene>
<evidence type="ECO:0000313" key="2">
    <source>
        <dbReference type="EMBL" id="EPE29775.1"/>
    </source>
</evidence>
<dbReference type="KEGG" id="glz:GLAREA_00935"/>
<dbReference type="AlphaFoldDB" id="S3CVY9"/>
<organism evidence="2 3">
    <name type="scientific">Glarea lozoyensis (strain ATCC 20868 / MF5171)</name>
    <dbReference type="NCBI Taxonomy" id="1116229"/>
    <lineage>
        <taxon>Eukaryota</taxon>
        <taxon>Fungi</taxon>
        <taxon>Dikarya</taxon>
        <taxon>Ascomycota</taxon>
        <taxon>Pezizomycotina</taxon>
        <taxon>Leotiomycetes</taxon>
        <taxon>Helotiales</taxon>
        <taxon>Helotiaceae</taxon>
        <taxon>Glarea</taxon>
    </lineage>
</organism>
<protein>
    <submittedName>
        <fullName evidence="2">Uncharacterized protein</fullName>
    </submittedName>
</protein>
<sequence>MAAGQVRAADVALPPDSGFLGGRGKQRGDWQRRPAQRRKHTGDELKAFSAQTQPFGHLSEKGSLRSEADGVPLRTDVVWAHAWPGVVCKGVQVVKGGGGARCGAWRSWSCEIPLDSLGLVSVLALLLPFGSGARGRCFDHFFQTFFCFTAVVLVLPSTTPPLTHVHTHHHAAPSEKTPGHERPIYNWTCAAAVQSRGLTRPCQMATASDRRPIMAATRIGSAAQTRPPYPNRLTWEGCHAGRI</sequence>
<evidence type="ECO:0000313" key="3">
    <source>
        <dbReference type="Proteomes" id="UP000016922"/>
    </source>
</evidence>
<evidence type="ECO:0000256" key="1">
    <source>
        <dbReference type="SAM" id="MobiDB-lite"/>
    </source>
</evidence>
<dbReference type="HOGENOM" id="CLU_1142680_0_0_1"/>
<dbReference type="Proteomes" id="UP000016922">
    <property type="component" value="Unassembled WGS sequence"/>
</dbReference>
<keyword evidence="3" id="KW-1185">Reference proteome</keyword>
<dbReference type="RefSeq" id="XP_008083884.1">
    <property type="nucleotide sequence ID" value="XM_008085693.1"/>
</dbReference>
<reference evidence="2 3" key="1">
    <citation type="journal article" date="2013" name="BMC Genomics">
        <title>Genomics-driven discovery of the pneumocandin biosynthetic gene cluster in the fungus Glarea lozoyensis.</title>
        <authorList>
            <person name="Chen L."/>
            <person name="Yue Q."/>
            <person name="Zhang X."/>
            <person name="Xiang M."/>
            <person name="Wang C."/>
            <person name="Li S."/>
            <person name="Che Y."/>
            <person name="Ortiz-Lopez F.J."/>
            <person name="Bills G.F."/>
            <person name="Liu X."/>
            <person name="An Z."/>
        </authorList>
    </citation>
    <scope>NUCLEOTIDE SEQUENCE [LARGE SCALE GENOMIC DNA]</scope>
    <source>
        <strain evidence="3">ATCC 20868 / MF5171</strain>
    </source>
</reference>
<proteinExistence type="predicted"/>